<dbReference type="PANTHER" id="PTHR31528">
    <property type="entry name" value="4-AMINO-5-HYDROXYMETHYL-2-METHYLPYRIMIDINE PHOSPHATE SYNTHASE THI11-RELATED"/>
    <property type="match status" value="1"/>
</dbReference>
<dbReference type="GO" id="GO:0009228">
    <property type="term" value="P:thiamine biosynthetic process"/>
    <property type="evidence" value="ECO:0007669"/>
    <property type="project" value="InterPro"/>
</dbReference>
<proteinExistence type="predicted"/>
<comment type="caution">
    <text evidence="3">The sequence shown here is derived from an EMBL/GenBank/DDBJ whole genome shotgun (WGS) entry which is preliminary data.</text>
</comment>
<feature type="chain" id="PRO_5016326453" evidence="1">
    <location>
        <begin position="27"/>
        <end position="325"/>
    </location>
</feature>
<dbReference type="PANTHER" id="PTHR31528:SF3">
    <property type="entry name" value="THIAMINE BIOSYNTHESIS PROTEIN HI_0357-RELATED"/>
    <property type="match status" value="1"/>
</dbReference>
<reference evidence="3 4" key="1">
    <citation type="submission" date="2018-05" db="EMBL/GenBank/DDBJ databases">
        <title>Genomic Encyclopedia of Type Strains, Phase IV (KMG-IV): sequencing the most valuable type-strain genomes for metagenomic binning, comparative biology and taxonomic classification.</title>
        <authorList>
            <person name="Goeker M."/>
        </authorList>
    </citation>
    <scope>NUCLEOTIDE SEQUENCE [LARGE SCALE GENOMIC DNA]</scope>
    <source>
        <strain evidence="3 4">DSM 19579</strain>
    </source>
</reference>
<dbReference type="OrthoDB" id="9180959at2"/>
<keyword evidence="4" id="KW-1185">Reference proteome</keyword>
<evidence type="ECO:0000313" key="3">
    <source>
        <dbReference type="EMBL" id="PWW10848.1"/>
    </source>
</evidence>
<dbReference type="InterPro" id="IPR015168">
    <property type="entry name" value="SsuA/THI5"/>
</dbReference>
<gene>
    <name evidence="3" type="ORF">DES37_103225</name>
</gene>
<feature type="signal peptide" evidence="1">
    <location>
        <begin position="1"/>
        <end position="26"/>
    </location>
</feature>
<dbReference type="Proteomes" id="UP000246744">
    <property type="component" value="Unassembled WGS sequence"/>
</dbReference>
<dbReference type="SUPFAM" id="SSF53850">
    <property type="entry name" value="Periplasmic binding protein-like II"/>
    <property type="match status" value="1"/>
</dbReference>
<sequence>MSFNFRCHPVATSLLFAAMFTHFAHANDKLVLQTTWVAQAEQGGYYQAVATGIYKKYGLDVDVRAGGPQLNNMTLLLAKRADVIVSYDLQVLKGIEQHFPLKAIAAPFQFDPQGLLTHGNVKNLDDLTGKTILVSASGQASWWPWLKTKYHLKDSQVRPYTFNMQPFLADKNTAQQAYATSEVQQAKQAQPDSEFWLFAKYGYPAYGGILVTRNDLLAEKPDVLKRFVEASMEGWKSYLKNPAPGNALIKKENPQMTDAVLAFGISQMKKLQLIEGGDATTGGVGVMTDKRWEATRNFMVDAGLLNSATDWKAAYTTQFYPKTAM</sequence>
<dbReference type="Pfam" id="PF09084">
    <property type="entry name" value="NMT1"/>
    <property type="match status" value="1"/>
</dbReference>
<evidence type="ECO:0000313" key="4">
    <source>
        <dbReference type="Proteomes" id="UP000246744"/>
    </source>
</evidence>
<dbReference type="EMBL" id="QGTS01000003">
    <property type="protein sequence ID" value="PWW10848.1"/>
    <property type="molecule type" value="Genomic_DNA"/>
</dbReference>
<keyword evidence="1" id="KW-0732">Signal</keyword>
<accession>A0A317Q3V7</accession>
<feature type="domain" description="SsuA/THI5-like" evidence="2">
    <location>
        <begin position="42"/>
        <end position="243"/>
    </location>
</feature>
<dbReference type="AlphaFoldDB" id="A0A317Q3V7"/>
<organism evidence="3 4">
    <name type="scientific">Mangrovibacter plantisponsor</name>
    <dbReference type="NCBI Taxonomy" id="451513"/>
    <lineage>
        <taxon>Bacteria</taxon>
        <taxon>Pseudomonadati</taxon>
        <taxon>Pseudomonadota</taxon>
        <taxon>Gammaproteobacteria</taxon>
        <taxon>Enterobacterales</taxon>
        <taxon>Enterobacteriaceae</taxon>
        <taxon>Mangrovibacter</taxon>
    </lineage>
</organism>
<evidence type="ECO:0000259" key="2">
    <source>
        <dbReference type="Pfam" id="PF09084"/>
    </source>
</evidence>
<evidence type="ECO:0000256" key="1">
    <source>
        <dbReference type="SAM" id="SignalP"/>
    </source>
</evidence>
<protein>
    <submittedName>
        <fullName evidence="3">NitT/TauT family transport system substrate-binding protein</fullName>
    </submittedName>
</protein>
<name>A0A317Q3V7_9ENTR</name>
<dbReference type="Gene3D" id="3.40.190.10">
    <property type="entry name" value="Periplasmic binding protein-like II"/>
    <property type="match status" value="2"/>
</dbReference>
<dbReference type="RefSeq" id="WP_110025195.1">
    <property type="nucleotide sequence ID" value="NZ_QGTS01000003.1"/>
</dbReference>
<dbReference type="InterPro" id="IPR027939">
    <property type="entry name" value="NMT1/THI5"/>
</dbReference>